<keyword evidence="2" id="KW-0812">Transmembrane</keyword>
<dbReference type="OrthoDB" id="2576311at2759"/>
<gene>
    <name evidence="3" type="ORF">K435DRAFT_432022</name>
</gene>
<evidence type="ECO:0000256" key="2">
    <source>
        <dbReference type="SAM" id="Phobius"/>
    </source>
</evidence>
<reference evidence="3 4" key="1">
    <citation type="journal article" date="2019" name="Nat. Ecol. Evol.">
        <title>Megaphylogeny resolves global patterns of mushroom evolution.</title>
        <authorList>
            <person name="Varga T."/>
            <person name="Krizsan K."/>
            <person name="Foldi C."/>
            <person name="Dima B."/>
            <person name="Sanchez-Garcia M."/>
            <person name="Sanchez-Ramirez S."/>
            <person name="Szollosi G.J."/>
            <person name="Szarkandi J.G."/>
            <person name="Papp V."/>
            <person name="Albert L."/>
            <person name="Andreopoulos W."/>
            <person name="Angelini C."/>
            <person name="Antonin V."/>
            <person name="Barry K.W."/>
            <person name="Bougher N.L."/>
            <person name="Buchanan P."/>
            <person name="Buyck B."/>
            <person name="Bense V."/>
            <person name="Catcheside P."/>
            <person name="Chovatia M."/>
            <person name="Cooper J."/>
            <person name="Damon W."/>
            <person name="Desjardin D."/>
            <person name="Finy P."/>
            <person name="Geml J."/>
            <person name="Haridas S."/>
            <person name="Hughes K."/>
            <person name="Justo A."/>
            <person name="Karasinski D."/>
            <person name="Kautmanova I."/>
            <person name="Kiss B."/>
            <person name="Kocsube S."/>
            <person name="Kotiranta H."/>
            <person name="LaButti K.M."/>
            <person name="Lechner B.E."/>
            <person name="Liimatainen K."/>
            <person name="Lipzen A."/>
            <person name="Lukacs Z."/>
            <person name="Mihaltcheva S."/>
            <person name="Morgado L.N."/>
            <person name="Niskanen T."/>
            <person name="Noordeloos M.E."/>
            <person name="Ohm R.A."/>
            <person name="Ortiz-Santana B."/>
            <person name="Ovrebo C."/>
            <person name="Racz N."/>
            <person name="Riley R."/>
            <person name="Savchenko A."/>
            <person name="Shiryaev A."/>
            <person name="Soop K."/>
            <person name="Spirin V."/>
            <person name="Szebenyi C."/>
            <person name="Tomsovsky M."/>
            <person name="Tulloss R.E."/>
            <person name="Uehling J."/>
            <person name="Grigoriev I.V."/>
            <person name="Vagvolgyi C."/>
            <person name="Papp T."/>
            <person name="Martin F.M."/>
            <person name="Miettinen O."/>
            <person name="Hibbett D.S."/>
            <person name="Nagy L.G."/>
        </authorList>
    </citation>
    <scope>NUCLEOTIDE SEQUENCE [LARGE SCALE GENOMIC DNA]</scope>
    <source>
        <strain evidence="3 4">CBS 962.96</strain>
    </source>
</reference>
<name>A0A4S8MES6_DENBC</name>
<keyword evidence="2" id="KW-1133">Transmembrane helix</keyword>
<dbReference type="Proteomes" id="UP000297245">
    <property type="component" value="Unassembled WGS sequence"/>
</dbReference>
<keyword evidence="4" id="KW-1185">Reference proteome</keyword>
<keyword evidence="2" id="KW-0472">Membrane</keyword>
<proteinExistence type="predicted"/>
<evidence type="ECO:0000256" key="1">
    <source>
        <dbReference type="SAM" id="MobiDB-lite"/>
    </source>
</evidence>
<sequence>MQKGNLYIRLAQVPKHQIFVSSNRQGSAFHLGSRFLCAQWIANKNCCLESFSCPRMFHRFLAFRGLPLLRVTLLPLLNRVLAQSDSVAIPARCTDPAFDRFSNSQGQDPCEVATKFGQICDPAFYIPAVNSSQNSDFPELETQDRNPCTCTSVYFALSTVCRACQHVDIEMWHIFTFTLGCPSIYTGSFTLDTPPDLVIPDWAMHILLNDSTDAIAATADQNRTWTSSPARETGVIIGSILGGICFMMMVALSLCYLLTVRSQRRYREIEDKQLERSIVIPDPFVMTEPVDPLPRKGSGTSRPVQPSRTSLPGPSCQRPPPELEGGTRCRLTIPDAQGIRSSANEHQDHNQALIVQNRTTQAGCNCSNEEQPATRDDRGQELRVLMGRLTSELSRINRDMAPPAYG</sequence>
<feature type="region of interest" description="Disordered" evidence="1">
    <location>
        <begin position="286"/>
        <end position="328"/>
    </location>
</feature>
<feature type="transmembrane region" description="Helical" evidence="2">
    <location>
        <begin position="235"/>
        <end position="258"/>
    </location>
</feature>
<feature type="compositionally biased region" description="Polar residues" evidence="1">
    <location>
        <begin position="298"/>
        <end position="312"/>
    </location>
</feature>
<organism evidence="3 4">
    <name type="scientific">Dendrothele bispora (strain CBS 962.96)</name>
    <dbReference type="NCBI Taxonomy" id="1314807"/>
    <lineage>
        <taxon>Eukaryota</taxon>
        <taxon>Fungi</taxon>
        <taxon>Dikarya</taxon>
        <taxon>Basidiomycota</taxon>
        <taxon>Agaricomycotina</taxon>
        <taxon>Agaricomycetes</taxon>
        <taxon>Agaricomycetidae</taxon>
        <taxon>Agaricales</taxon>
        <taxon>Agaricales incertae sedis</taxon>
        <taxon>Dendrothele</taxon>
    </lineage>
</organism>
<dbReference type="AlphaFoldDB" id="A0A4S8MES6"/>
<evidence type="ECO:0000313" key="3">
    <source>
        <dbReference type="EMBL" id="THV00882.1"/>
    </source>
</evidence>
<dbReference type="EMBL" id="ML179098">
    <property type="protein sequence ID" value="THV00882.1"/>
    <property type="molecule type" value="Genomic_DNA"/>
</dbReference>
<protein>
    <submittedName>
        <fullName evidence="3">Uncharacterized protein</fullName>
    </submittedName>
</protein>
<evidence type="ECO:0000313" key="4">
    <source>
        <dbReference type="Proteomes" id="UP000297245"/>
    </source>
</evidence>
<accession>A0A4S8MES6</accession>